<comment type="caution">
    <text evidence="2">The sequence shown here is derived from an EMBL/GenBank/DDBJ whole genome shotgun (WGS) entry which is preliminary data.</text>
</comment>
<organism evidence="2 3">
    <name type="scientific">Phytophthora fragariaefolia</name>
    <dbReference type="NCBI Taxonomy" id="1490495"/>
    <lineage>
        <taxon>Eukaryota</taxon>
        <taxon>Sar</taxon>
        <taxon>Stramenopiles</taxon>
        <taxon>Oomycota</taxon>
        <taxon>Peronosporomycetes</taxon>
        <taxon>Peronosporales</taxon>
        <taxon>Peronosporaceae</taxon>
        <taxon>Phytophthora</taxon>
    </lineage>
</organism>
<dbReference type="AlphaFoldDB" id="A0A9W6XM17"/>
<proteinExistence type="predicted"/>
<name>A0A9W6XM17_9STRA</name>
<dbReference type="EMBL" id="BSXT01001328">
    <property type="protein sequence ID" value="GMF41331.1"/>
    <property type="molecule type" value="Genomic_DNA"/>
</dbReference>
<evidence type="ECO:0000313" key="3">
    <source>
        <dbReference type="Proteomes" id="UP001165121"/>
    </source>
</evidence>
<dbReference type="OrthoDB" id="119805at2759"/>
<reference evidence="2" key="1">
    <citation type="submission" date="2023-04" db="EMBL/GenBank/DDBJ databases">
        <title>Phytophthora fragariaefolia NBRC 109709.</title>
        <authorList>
            <person name="Ichikawa N."/>
            <person name="Sato H."/>
            <person name="Tonouchi N."/>
        </authorList>
    </citation>
    <scope>NUCLEOTIDE SEQUENCE</scope>
    <source>
        <strain evidence="2">NBRC 109709</strain>
    </source>
</reference>
<evidence type="ECO:0000313" key="2">
    <source>
        <dbReference type="EMBL" id="GMF41331.1"/>
    </source>
</evidence>
<dbReference type="InterPro" id="IPR038717">
    <property type="entry name" value="Tc1-like_DDE_dom"/>
</dbReference>
<keyword evidence="3" id="KW-1185">Reference proteome</keyword>
<protein>
    <submittedName>
        <fullName evidence="2">Unnamed protein product</fullName>
    </submittedName>
</protein>
<dbReference type="Pfam" id="PF13358">
    <property type="entry name" value="DDE_3"/>
    <property type="match status" value="1"/>
</dbReference>
<accession>A0A9W6XM17</accession>
<dbReference type="Gene3D" id="3.30.420.10">
    <property type="entry name" value="Ribonuclease H-like superfamily/Ribonuclease H"/>
    <property type="match status" value="1"/>
</dbReference>
<feature type="domain" description="Tc1-like transposase DDE" evidence="1">
    <location>
        <begin position="70"/>
        <end position="219"/>
    </location>
</feature>
<evidence type="ECO:0000259" key="1">
    <source>
        <dbReference type="Pfam" id="PF13358"/>
    </source>
</evidence>
<gene>
    <name evidence="2" type="ORF">Pfra01_001303700</name>
</gene>
<dbReference type="Proteomes" id="UP001165121">
    <property type="component" value="Unassembled WGS sequence"/>
</dbReference>
<dbReference type="GO" id="GO:0003676">
    <property type="term" value="F:nucleic acid binding"/>
    <property type="evidence" value="ECO:0007669"/>
    <property type="project" value="InterPro"/>
</dbReference>
<sequence>MCDRSRSDMGVVVEKSSAHRALQGMLYSTKKFRIEKATMNNTVIKDKRMEFVNKLDGHISKGDMAVNQAETNFNLYLSRSEVWSRIGERAVVQFSPSQGKNLHIQGGVSALSGVILLRTHEGSITENARFIADLFVAAQRTEAYRELPPTNKIVVVTENAPAHSSVEGLARELLVADGIVNDSRLVLLRLGPNSPILNPIEGCWNVLKANMRRYMATKKQELLVRGEYATYTAHRLAIMKEAVGVAAPAITRRLDWRFERRVLKADFVAERGEDVKLGS</sequence>
<dbReference type="InterPro" id="IPR036397">
    <property type="entry name" value="RNaseH_sf"/>
</dbReference>